<dbReference type="PRINTS" id="PR00457">
    <property type="entry name" value="ANPEROXIDASE"/>
</dbReference>
<evidence type="ECO:0000256" key="1">
    <source>
        <dbReference type="ARBA" id="ARBA00004613"/>
    </source>
</evidence>
<dbReference type="EnsemblMetazoa" id="SMAR005046-RA">
    <property type="protein sequence ID" value="SMAR005046-PA"/>
    <property type="gene ID" value="SMAR005046"/>
</dbReference>
<evidence type="ECO:0000313" key="8">
    <source>
        <dbReference type="Proteomes" id="UP000014500"/>
    </source>
</evidence>
<comment type="subcellular location">
    <subcellularLocation>
        <location evidence="1">Secreted</location>
    </subcellularLocation>
</comment>
<dbReference type="AlphaFoldDB" id="T1IV55"/>
<dbReference type="InterPro" id="IPR019791">
    <property type="entry name" value="Haem_peroxidase_animal"/>
</dbReference>
<reference evidence="8" key="1">
    <citation type="submission" date="2011-05" db="EMBL/GenBank/DDBJ databases">
        <authorList>
            <person name="Richards S.R."/>
            <person name="Qu J."/>
            <person name="Jiang H."/>
            <person name="Jhangiani S.N."/>
            <person name="Agravi P."/>
            <person name="Goodspeed R."/>
            <person name="Gross S."/>
            <person name="Mandapat C."/>
            <person name="Jackson L."/>
            <person name="Mathew T."/>
            <person name="Pu L."/>
            <person name="Thornton R."/>
            <person name="Saada N."/>
            <person name="Wilczek-Boney K.B."/>
            <person name="Lee S."/>
            <person name="Kovar C."/>
            <person name="Wu Y."/>
            <person name="Scherer S.E."/>
            <person name="Worley K.C."/>
            <person name="Muzny D.M."/>
            <person name="Gibbs R."/>
        </authorList>
    </citation>
    <scope>NUCLEOTIDE SEQUENCE</scope>
    <source>
        <strain evidence="8">Brora</strain>
    </source>
</reference>
<dbReference type="eggNOG" id="KOG2408">
    <property type="taxonomic scope" value="Eukaryota"/>
</dbReference>
<dbReference type="OMA" id="NERVMCK"/>
<evidence type="ECO:0000256" key="5">
    <source>
        <dbReference type="ARBA" id="ARBA00023180"/>
    </source>
</evidence>
<dbReference type="CDD" id="cd09823">
    <property type="entry name" value="peroxinectin_like"/>
    <property type="match status" value="1"/>
</dbReference>
<dbReference type="PANTHER" id="PTHR11475:SF4">
    <property type="entry name" value="CHORION PEROXIDASE"/>
    <property type="match status" value="1"/>
</dbReference>
<keyword evidence="6" id="KW-0479">Metal-binding</keyword>
<name>T1IV55_STRMM</name>
<dbReference type="STRING" id="126957.T1IV55"/>
<dbReference type="PANTHER" id="PTHR11475">
    <property type="entry name" value="OXIDASE/PEROXIDASE"/>
    <property type="match status" value="1"/>
</dbReference>
<dbReference type="GO" id="GO:0006979">
    <property type="term" value="P:response to oxidative stress"/>
    <property type="evidence" value="ECO:0007669"/>
    <property type="project" value="InterPro"/>
</dbReference>
<keyword evidence="3" id="KW-0560">Oxidoreductase</keyword>
<feature type="binding site" description="axial binding residue" evidence="6">
    <location>
        <position position="702"/>
    </location>
    <ligand>
        <name>heme b</name>
        <dbReference type="ChEBI" id="CHEBI:60344"/>
    </ligand>
    <ligandPart>
        <name>Fe</name>
        <dbReference type="ChEBI" id="CHEBI:18248"/>
    </ligandPart>
</feature>
<keyword evidence="4" id="KW-0732">Signal</keyword>
<evidence type="ECO:0000256" key="4">
    <source>
        <dbReference type="ARBA" id="ARBA00022729"/>
    </source>
</evidence>
<dbReference type="Proteomes" id="UP000014500">
    <property type="component" value="Unassembled WGS sequence"/>
</dbReference>
<dbReference type="HOGENOM" id="CLU_311532_0_0_1"/>
<keyword evidence="6" id="KW-0349">Heme</keyword>
<keyword evidence="5" id="KW-0325">Glycoprotein</keyword>
<evidence type="ECO:0000256" key="3">
    <source>
        <dbReference type="ARBA" id="ARBA00022559"/>
    </source>
</evidence>
<protein>
    <submittedName>
        <fullName evidence="7">Uncharacterized protein</fullName>
    </submittedName>
</protein>
<keyword evidence="6" id="KW-0408">Iron</keyword>
<accession>T1IV55</accession>
<dbReference type="PhylomeDB" id="T1IV55"/>
<dbReference type="GO" id="GO:0046872">
    <property type="term" value="F:metal ion binding"/>
    <property type="evidence" value="ECO:0007669"/>
    <property type="project" value="UniProtKB-KW"/>
</dbReference>
<dbReference type="InterPro" id="IPR037120">
    <property type="entry name" value="Haem_peroxidase_sf_animal"/>
</dbReference>
<organism evidence="7 8">
    <name type="scientific">Strigamia maritima</name>
    <name type="common">European centipede</name>
    <name type="synonym">Geophilus maritimus</name>
    <dbReference type="NCBI Taxonomy" id="126957"/>
    <lineage>
        <taxon>Eukaryota</taxon>
        <taxon>Metazoa</taxon>
        <taxon>Ecdysozoa</taxon>
        <taxon>Arthropoda</taxon>
        <taxon>Myriapoda</taxon>
        <taxon>Chilopoda</taxon>
        <taxon>Pleurostigmophora</taxon>
        <taxon>Geophilomorpha</taxon>
        <taxon>Linotaeniidae</taxon>
        <taxon>Strigamia</taxon>
    </lineage>
</organism>
<reference evidence="7" key="2">
    <citation type="submission" date="2015-02" db="UniProtKB">
        <authorList>
            <consortium name="EnsemblMetazoa"/>
        </authorList>
    </citation>
    <scope>IDENTIFICATION</scope>
</reference>
<keyword evidence="3" id="KW-0575">Peroxidase</keyword>
<dbReference type="PROSITE" id="PS50292">
    <property type="entry name" value="PEROXIDASE_3"/>
    <property type="match status" value="1"/>
</dbReference>
<keyword evidence="8" id="KW-1185">Reference proteome</keyword>
<dbReference type="SUPFAM" id="SSF48113">
    <property type="entry name" value="Heme-dependent peroxidases"/>
    <property type="match status" value="1"/>
</dbReference>
<evidence type="ECO:0000256" key="6">
    <source>
        <dbReference type="PIRSR" id="PIRSR619791-2"/>
    </source>
</evidence>
<dbReference type="InterPro" id="IPR010255">
    <property type="entry name" value="Haem_peroxidase_sf"/>
</dbReference>
<keyword evidence="2" id="KW-0964">Secreted</keyword>
<proteinExistence type="predicted"/>
<dbReference type="Gene3D" id="1.10.640.10">
    <property type="entry name" value="Haem peroxidase domain superfamily, animal type"/>
    <property type="match status" value="1"/>
</dbReference>
<dbReference type="Pfam" id="PF03098">
    <property type="entry name" value="An_peroxidase"/>
    <property type="match status" value="1"/>
</dbReference>
<evidence type="ECO:0000313" key="7">
    <source>
        <dbReference type="EnsemblMetazoa" id="SMAR005046-PA"/>
    </source>
</evidence>
<dbReference type="GO" id="GO:0020037">
    <property type="term" value="F:heme binding"/>
    <property type="evidence" value="ECO:0007669"/>
    <property type="project" value="InterPro"/>
</dbReference>
<dbReference type="GO" id="GO:0004601">
    <property type="term" value="F:peroxidase activity"/>
    <property type="evidence" value="ECO:0007669"/>
    <property type="project" value="UniProtKB-KW"/>
</dbReference>
<sequence length="943" mass="108199">MGERNSMGSMILHFTAKQFLYVIVNRCSSSVLLVLVSRGHVTQCVMFSEANELPSVVHAEAAPTGAESTLRSLLLWMTLIYQIFVCPTIYAQIPDRVVMPTQPQIDWEALLPHFDSINAAQLRERADNENNTITAESRSLARERTVRMLGDFANSSLAMAEEIERREGFDTRLDTDSITSDSFEIKLTDAEDVANFLYEVFEKKKTKIVFRRRLTKLLPKGHIESHFKVEDTLRSTTDRPKGEAFAGLPVSGNHTLYILYITKRPILDDESAAAYLATFNAPDAASRRLDKEGHLNERATKIMSDRLGLTKRQVYYMLPHVQISIQGKHTCKMQNRYGGGGRPQGGRQMPHMEEYDHPQNCEHAKYRRYDGGCNNLQRMTWGKSHSSYHRFMMPDYSDGVSAPRLRKDHALLPNPRIISLILHRPGRYYMVPYTHMLMQWGQFISHDLTSKPDTRGPGGSKIHCCNVSMQFRHPDCYPISVPHDDPFYSRFGLQCMQFVRSGTTPHGCNLEEEKKRCELNNSLAKFNSILGHREQVNQASSFIDASHIYGATKKDSYGLRAFRGGFLEISWLYGEFPPIGPYDKECRTPMCYKAGDKRVNQHPGMVAMHTIWLREHNRIARILGDINPHWNDDHIYQETRRIVGAMFQHLTYNEYLPVILGPEYMNVFGLRLQHEGYFKGYDPHINAGVASGFSAAAYRFGHSMVQPRFRRFTADHKEIPTAPPLWFEFFNLSSMAHEYGFDQVIYGLINQHPYQVDEIFSSQLRNHLFEKLGDGWGLDLVAINIQRGRDNGLPSYTAWKEYCGHGMVKNWDQLRGLIRDETLGKFVHLYGHVEDLELYPGGIAETPMFGAIMGPTFACIIAQQFRNLRYGDRYWYENGDQLQEIRKTSMARVLCNNVYTMKTIQLYPMQTPGPGNERVMCKSPHIPVMNLLAWKDQGGKYKK</sequence>
<dbReference type="EMBL" id="JH431575">
    <property type="status" value="NOT_ANNOTATED_CDS"/>
    <property type="molecule type" value="Genomic_DNA"/>
</dbReference>
<dbReference type="FunFam" id="1.10.640.10:FF:000003">
    <property type="entry name" value="chorion peroxidase"/>
    <property type="match status" value="1"/>
</dbReference>
<dbReference type="GO" id="GO:0005576">
    <property type="term" value="C:extracellular region"/>
    <property type="evidence" value="ECO:0007669"/>
    <property type="project" value="UniProtKB-SubCell"/>
</dbReference>
<evidence type="ECO:0000256" key="2">
    <source>
        <dbReference type="ARBA" id="ARBA00022525"/>
    </source>
</evidence>